<keyword evidence="5" id="KW-0274">FAD</keyword>
<dbReference type="InterPro" id="IPR000447">
    <property type="entry name" value="G3P_DH_FAD-dep"/>
</dbReference>
<dbReference type="Gene3D" id="3.50.50.60">
    <property type="entry name" value="FAD/NAD(P)-binding domain"/>
    <property type="match status" value="1"/>
</dbReference>
<evidence type="ECO:0000256" key="7">
    <source>
        <dbReference type="SAM" id="MobiDB-lite"/>
    </source>
</evidence>
<dbReference type="Proteomes" id="UP000739538">
    <property type="component" value="Unassembled WGS sequence"/>
</dbReference>
<sequence length="502" mass="54286">MTDPARDLQPLEDRKPWDLLVIGGGANGLGVALDAVSRGYRTLMLERGDFACGTSSRSTKLVHGGVRYLEQGRIGLVRESLRERATLLANAPGLVHPIRFVVPAHSRWERAKLRLGLRLYDRLAPMHSRDALGRQVTLPPSRTLTAADAVAVWPGLAAAELSGAVTFSDAQFDDARLAVALARRIRSLGGVTLNYAEVVAVDGDKTGRIVGVQVVDRDPARAARRVRFHAVRASVVVDATGAFTEFARRRVALSRGSHVVLGPEFVRSDHALLIPRTEDGRVLFAIPWYGRLLVGTTDLTSDVAEREPRMSEAELSYLLAHIAPYLHREPKRTDVESAWTGLRALLAGDGGPTSRLSREHGVLETRAGLLSVVGGKWTTYRATAEDVVSRAAEAGGLPPAPSRTASIQLDGDDVSADSTSRDWIRRMVREDSARCVADVLARRSRLLFLDARAAESRSREVAEVLAGELGLTSAWVDEQVGEFGRLAAGYLPPGITGTDDAS</sequence>
<keyword evidence="4" id="KW-0319">Glycerol metabolism</keyword>
<dbReference type="Gene3D" id="1.10.8.870">
    <property type="entry name" value="Alpha-glycerophosphate oxidase, cap domain"/>
    <property type="match status" value="1"/>
</dbReference>
<evidence type="ECO:0000256" key="4">
    <source>
        <dbReference type="ARBA" id="ARBA00022798"/>
    </source>
</evidence>
<dbReference type="InterPro" id="IPR031656">
    <property type="entry name" value="DAO_C"/>
</dbReference>
<evidence type="ECO:0000256" key="2">
    <source>
        <dbReference type="ARBA" id="ARBA00007330"/>
    </source>
</evidence>
<dbReference type="GO" id="GO:0046168">
    <property type="term" value="P:glycerol-3-phosphate catabolic process"/>
    <property type="evidence" value="ECO:0007669"/>
    <property type="project" value="TreeGrafter"/>
</dbReference>
<dbReference type="Pfam" id="PF16901">
    <property type="entry name" value="DAO_C"/>
    <property type="match status" value="1"/>
</dbReference>
<dbReference type="GO" id="GO:0004368">
    <property type="term" value="F:glycerol-3-phosphate dehydrogenase (quinone) activity"/>
    <property type="evidence" value="ECO:0007669"/>
    <property type="project" value="InterPro"/>
</dbReference>
<dbReference type="AlphaFoldDB" id="A0A956NC47"/>
<dbReference type="Gene3D" id="3.30.9.10">
    <property type="entry name" value="D-Amino Acid Oxidase, subunit A, domain 2"/>
    <property type="match status" value="1"/>
</dbReference>
<reference evidence="10" key="1">
    <citation type="submission" date="2020-04" db="EMBL/GenBank/DDBJ databases">
        <authorList>
            <person name="Zhang T."/>
        </authorList>
    </citation>
    <scope>NUCLEOTIDE SEQUENCE</scope>
    <source>
        <strain evidence="10">HKST-UBA02</strain>
    </source>
</reference>
<evidence type="ECO:0000256" key="6">
    <source>
        <dbReference type="ARBA" id="ARBA00023002"/>
    </source>
</evidence>
<dbReference type="PROSITE" id="PS00978">
    <property type="entry name" value="FAD_G3PDH_2"/>
    <property type="match status" value="1"/>
</dbReference>
<protein>
    <submittedName>
        <fullName evidence="10">Glycerol-3-phosphate dehydrogenase/oxidase</fullName>
    </submittedName>
</protein>
<evidence type="ECO:0000256" key="5">
    <source>
        <dbReference type="ARBA" id="ARBA00022827"/>
    </source>
</evidence>
<comment type="caution">
    <text evidence="10">The sequence shown here is derived from an EMBL/GenBank/DDBJ whole genome shotgun (WGS) entry which is preliminary data.</text>
</comment>
<evidence type="ECO:0000313" key="11">
    <source>
        <dbReference type="Proteomes" id="UP000739538"/>
    </source>
</evidence>
<feature type="domain" description="FAD dependent oxidoreductase" evidence="8">
    <location>
        <begin position="18"/>
        <end position="380"/>
    </location>
</feature>
<proteinExistence type="inferred from homology"/>
<dbReference type="PRINTS" id="PR01001">
    <property type="entry name" value="FADG3PDH"/>
</dbReference>
<keyword evidence="6" id="KW-0560">Oxidoreductase</keyword>
<comment type="cofactor">
    <cofactor evidence="1">
        <name>FAD</name>
        <dbReference type="ChEBI" id="CHEBI:57692"/>
    </cofactor>
</comment>
<feature type="domain" description="Alpha-glycerophosphate oxidase C-terminal" evidence="9">
    <location>
        <begin position="423"/>
        <end position="473"/>
    </location>
</feature>
<evidence type="ECO:0000259" key="8">
    <source>
        <dbReference type="Pfam" id="PF01266"/>
    </source>
</evidence>
<dbReference type="Pfam" id="PF01266">
    <property type="entry name" value="DAO"/>
    <property type="match status" value="1"/>
</dbReference>
<name>A0A956NC47_UNCEI</name>
<dbReference type="GO" id="GO:0006071">
    <property type="term" value="P:glycerol metabolic process"/>
    <property type="evidence" value="ECO:0007669"/>
    <property type="project" value="UniProtKB-KW"/>
</dbReference>
<reference evidence="10" key="2">
    <citation type="journal article" date="2021" name="Microbiome">
        <title>Successional dynamics and alternative stable states in a saline activated sludge microbial community over 9 years.</title>
        <authorList>
            <person name="Wang Y."/>
            <person name="Ye J."/>
            <person name="Ju F."/>
            <person name="Liu L."/>
            <person name="Boyd J.A."/>
            <person name="Deng Y."/>
            <person name="Parks D.H."/>
            <person name="Jiang X."/>
            <person name="Yin X."/>
            <person name="Woodcroft B.J."/>
            <person name="Tyson G.W."/>
            <person name="Hugenholtz P."/>
            <person name="Polz M.F."/>
            <person name="Zhang T."/>
        </authorList>
    </citation>
    <scope>NUCLEOTIDE SEQUENCE</scope>
    <source>
        <strain evidence="10">HKST-UBA02</strain>
    </source>
</reference>
<feature type="region of interest" description="Disordered" evidence="7">
    <location>
        <begin position="394"/>
        <end position="413"/>
    </location>
</feature>
<dbReference type="EMBL" id="JAGQHS010000011">
    <property type="protein sequence ID" value="MCA9754890.1"/>
    <property type="molecule type" value="Genomic_DNA"/>
</dbReference>
<keyword evidence="3" id="KW-0285">Flavoprotein</keyword>
<comment type="similarity">
    <text evidence="2">Belongs to the FAD-dependent glycerol-3-phosphate dehydrogenase family.</text>
</comment>
<evidence type="ECO:0000259" key="9">
    <source>
        <dbReference type="Pfam" id="PF16901"/>
    </source>
</evidence>
<dbReference type="InterPro" id="IPR036188">
    <property type="entry name" value="FAD/NAD-bd_sf"/>
</dbReference>
<organism evidence="10 11">
    <name type="scientific">Eiseniibacteriota bacterium</name>
    <dbReference type="NCBI Taxonomy" id="2212470"/>
    <lineage>
        <taxon>Bacteria</taxon>
        <taxon>Candidatus Eiseniibacteriota</taxon>
    </lineage>
</organism>
<accession>A0A956NC47</accession>
<evidence type="ECO:0000256" key="1">
    <source>
        <dbReference type="ARBA" id="ARBA00001974"/>
    </source>
</evidence>
<evidence type="ECO:0000313" key="10">
    <source>
        <dbReference type="EMBL" id="MCA9754890.1"/>
    </source>
</evidence>
<gene>
    <name evidence="10" type="ORF">KDA27_03740</name>
</gene>
<dbReference type="PANTHER" id="PTHR11985">
    <property type="entry name" value="GLYCEROL-3-PHOSPHATE DEHYDROGENASE"/>
    <property type="match status" value="1"/>
</dbReference>
<dbReference type="InterPro" id="IPR038299">
    <property type="entry name" value="DAO_C_sf"/>
</dbReference>
<evidence type="ECO:0000256" key="3">
    <source>
        <dbReference type="ARBA" id="ARBA00022630"/>
    </source>
</evidence>
<dbReference type="PANTHER" id="PTHR11985:SF35">
    <property type="entry name" value="ANAEROBIC GLYCEROL-3-PHOSPHATE DEHYDROGENASE SUBUNIT A"/>
    <property type="match status" value="1"/>
</dbReference>
<dbReference type="InterPro" id="IPR006076">
    <property type="entry name" value="FAD-dep_OxRdtase"/>
</dbReference>
<dbReference type="SUPFAM" id="SSF51905">
    <property type="entry name" value="FAD/NAD(P)-binding domain"/>
    <property type="match status" value="1"/>
</dbReference>